<dbReference type="InterPro" id="IPR055274">
    <property type="entry name" value="SWO1"/>
</dbReference>
<feature type="compositionally biased region" description="Basic and acidic residues" evidence="1">
    <location>
        <begin position="2491"/>
        <end position="2501"/>
    </location>
</feature>
<dbReference type="Proteomes" id="UP000243459">
    <property type="component" value="Chromosome 10"/>
</dbReference>
<feature type="compositionally biased region" description="Basic and acidic residues" evidence="1">
    <location>
        <begin position="1248"/>
        <end position="1260"/>
    </location>
</feature>
<dbReference type="PANTHER" id="PTHR48429:SF1">
    <property type="entry name" value="AGENET DOMAIN-CONTAINING PROTEIN"/>
    <property type="match status" value="1"/>
</dbReference>
<feature type="region of interest" description="Disordered" evidence="1">
    <location>
        <begin position="2362"/>
        <end position="2435"/>
    </location>
</feature>
<feature type="region of interest" description="Disordered" evidence="1">
    <location>
        <begin position="1389"/>
        <end position="1409"/>
    </location>
</feature>
<feature type="compositionally biased region" description="Polar residues" evidence="1">
    <location>
        <begin position="1354"/>
        <end position="1366"/>
    </location>
</feature>
<dbReference type="Pfam" id="PF05641">
    <property type="entry name" value="Agenet"/>
    <property type="match status" value="1"/>
</dbReference>
<feature type="region of interest" description="Disordered" evidence="1">
    <location>
        <begin position="1295"/>
        <end position="1370"/>
    </location>
</feature>
<feature type="compositionally biased region" description="Polar residues" evidence="1">
    <location>
        <begin position="1657"/>
        <end position="1675"/>
    </location>
</feature>
<gene>
    <name evidence="3" type="ORF">A4U43_C10F7880</name>
</gene>
<sequence length="2561" mass="278329">MLLQQLSIIFLYVDQKLPSSGRSYLTRTLKEHLYQCPSKLSEELVGCMAAIYCFIGSKGSANSEASNFPFLSRSSTSIVPPRQGHGEPRELVEVTSISMDKNHFSSASCAISNYRLLVEQLERVDASALENNVKLAFWINVYNCLIMHAYLSYGIPHSSLRRMALFNKAAYNIGGHTISANAIENSVLCCRTPRIGRWFETMITTAMRKKYGEEKQVTNSKIALVACQPLVLFALCNGAASDPMLRVYTAKNVIEDLEKAKKEFLQTNVIVKKSKKIYLPKILERYAKETSLNFDDLLKWVTQNLDKKTQEAVEKCSDCSNKRKPSQIVDFLPYNTRFRYVFEKDLTEKPWVTPMDYDEIDFQSQNFQLVGEENKFPPSLRSFPLPKFDFDEHLQVHLRFDSLAETDVLLGIQGQDNNWIEDFSSGTSAIEFSSSAADNCSISRHNNVWSEATSSESVEMLLRSVGEDEMRDKKVEAMEADAQNVVNEMIDQMDPASRQVDDHSTVVGDIIKSPVLSPDKFQRNLSGASEISGAKSDASSLGDKFHTNRKSGGGQCMEADNVSQSSDDTSKNGSVISESLCNSVHNVEPLGTGSMKAYDARCWDASKVARRSPDTIACRVTQEKLVEKHTVINMTERSDLHVDDAQNEISPMSRDPAGNEQFLESHGVESQLCSRGNTSIVQPTRDSFVLMSERYNMSGYSEKPDGLLEAITYQVKAKKFDNKTGDRSSMPANEVISLENAGERSIEKDYVDISKENIPSQRTDHDEKGIGHTSEAAVEANASTRMNSETQRTETKDENMLQVNNLGAQTPDPVFVQKNVEAAVVKDVEGSGCKFIASENVMLDESPLPAVLNNPDVKISSPVPGKIHKMTEQSDVHTFSLESSAGQRYVGPSMSPGTTNLNGDDLVVLGKAKFATSSGQNSDNVGIASVSRAKHLVHDESASKTAPMAVGLPSIVAEESKQVTSPKLLEPDSIYSDVKEVKITGTVSVSVLKCKSDALLPVVPVVTSDSVVTDSSLARDMAPDVPVPGVKVAVLDETIQLHQSEDTSTADTVPERYEGAASVQFSSEFIPSNDKEDKTSAVTSLTKSEGNVDNTPLTESNIGEHSPLRSIDNRQPALVDQPLSYVEASIPCQRLQSLVDKTIIHEEATSVVENLVVHDPPVERKDPSNKSEASSHENEETVSAKMTSHGEGRMLPETPSVEKNSVTLVKAGVNASTTLSESNGKAQLTVETVKGHAQNEQEVGNAKQVEHTTSDLKKSIASEDDRTFTFEVQRAEELSGNSIGDQWKPFTIMQSPELSEGCRSEHVEGKRRSRSRKTTSEDKPTHATKSSNEKQTTSKGRPAKRTSVRKKSTDSVGKSCATSSAPVGTVGSGMQLEAVQLFTESNHKKSSASPIVQPAGMPESNSSASSTTLVQQPFTDLQQLQLRAQIFAYGSLIQSIPPDEACMQSAFGATDAGRSSWESVWRKSVERYQTQKSPVNPETPLDSHSAAGAPKQVTKRSSRQSKAVSASSSRSVGKVIAPAVLSSTPPLPSPLWSVSTHDGLPCNLPRGAKLDFSQALSPLHSYPSSQKRQFTSSSMPWLPLNPRPGPWAVSAQSPTLNAATQYSTKLVVETLQVTAAKELSMGHAASVQLVSPSTLLPTPCSTSVPPASFVQLETQKQSASPGSNKKASSIQKPRKMKKVVATEDFTEIIPVSQSSMEPACTTTVSKTLPSASPGLLLSAIQPASAPNVPKTLPSASERLPLYNYTPPKVASQPIVSAATHISPPQNQVIVSANAEQRVIVSEETGNKIEQAKRQAEDAAVVAASVVSHSKTIWNQLAAQRNSGLVTEVEEKLASAAAKLASNAALQAKMMADEALDSAKTRSLAHSSEAIFDAEKNFARLSPGSILNGKDKVHGSSSIISAAREATRRRVEAASAATKRAENLDAIMKAAELAAEAVCQVGTIIAMGDPLPIKLSELVEAGSDCSWKANCPTSEMPNIANKLPEEEQKDLGHKGHDHVQTPSNKVNAVEDETFHDEQPIQSAVKCKVGLTGLGSGVGNPSTLLNDSHERNQSSGNLKENAIQKGSVVEVMSDKEGLRGGWFSARVLDLKDNEAYVCYSNLLSDDGSGQLKEWVSLDSERNRAPRIRIMHSVVSTKYDGTRKRRREAVGNYVWAVGDRVDARMHDGWFEGTVIEKSQVDETKLTVQFSAGGHSSLVRAWDLRPSLTWKDGQWIEWSRARDNTAQSYKGDTPHVKRPKLSRVDTKVDAEVDGTGISNFFEKMPAEFLGKAEETGPLNLSAKDTIFSVGENASGANISDALKGKRTGLRKEGSGVVFGVPKPGKKRKFMEVSKHYGSDKTNKTSQGADSLKFAKYLMPQTSRPWRNTSKVDSKVKQGGDSKSIGVKSIKSQTTQTRTTSEKENLSLTTASNGDKNGHGSSSNMTPGFSKEENNLEKNSLEAVSFLNSLQTNESLVPSSVSSLSTVRASKKKSSAVEAEQRVKGRPTPLDKSIRNEKKPTENHGTSFADAVEPRRSNRRIQPTSRLLEGLESSLTISKIPIFSHDKSSKALHKGSRGNTRG</sequence>
<feature type="compositionally biased region" description="Basic and acidic residues" evidence="1">
    <location>
        <begin position="2369"/>
        <end position="2379"/>
    </location>
</feature>
<dbReference type="PANTHER" id="PTHR48429">
    <property type="entry name" value="AGENET DOMAIN-CONTAINING PROTEIN"/>
    <property type="match status" value="1"/>
</dbReference>
<feature type="compositionally biased region" description="Polar residues" evidence="1">
    <location>
        <begin position="2405"/>
        <end position="2426"/>
    </location>
</feature>
<dbReference type="InterPro" id="IPR014002">
    <property type="entry name" value="Agenet_dom_plant"/>
</dbReference>
<dbReference type="EMBL" id="CM007390">
    <property type="protein sequence ID" value="ONK56381.1"/>
    <property type="molecule type" value="Genomic_DNA"/>
</dbReference>
<dbReference type="OMA" id="KSEASMF"/>
<name>A0A5P1E1C3_ASPOF</name>
<feature type="compositionally biased region" description="Low complexity" evidence="1">
    <location>
        <begin position="2454"/>
        <end position="2464"/>
    </location>
</feature>
<keyword evidence="4" id="KW-1185">Reference proteome</keyword>
<feature type="compositionally biased region" description="Basic and acidic residues" evidence="1">
    <location>
        <begin position="1160"/>
        <end position="1179"/>
    </location>
</feature>
<dbReference type="CDD" id="cd20405">
    <property type="entry name" value="Tudor_Agenet_AtDUF_rpt1_3"/>
    <property type="match status" value="1"/>
</dbReference>
<protein>
    <recommendedName>
        <fullName evidence="2">Agenet domain-containing protein</fullName>
    </recommendedName>
</protein>
<dbReference type="InterPro" id="IPR008395">
    <property type="entry name" value="Agenet-like_dom"/>
</dbReference>
<dbReference type="InterPro" id="IPR006869">
    <property type="entry name" value="DUF547"/>
</dbReference>
<accession>A0A5P1E1C3</accession>
<feature type="compositionally biased region" description="Basic residues" evidence="1">
    <location>
        <begin position="1341"/>
        <end position="1350"/>
    </location>
</feature>
<dbReference type="Pfam" id="PF04784">
    <property type="entry name" value="DUF547"/>
    <property type="match status" value="1"/>
</dbReference>
<feature type="region of interest" description="Disordered" evidence="1">
    <location>
        <begin position="1155"/>
        <end position="1203"/>
    </location>
</feature>
<feature type="compositionally biased region" description="Basic and acidic residues" evidence="1">
    <location>
        <begin position="1300"/>
        <end position="1310"/>
    </location>
</feature>
<organism evidence="3 4">
    <name type="scientific">Asparagus officinalis</name>
    <name type="common">Garden asparagus</name>
    <dbReference type="NCBI Taxonomy" id="4686"/>
    <lineage>
        <taxon>Eukaryota</taxon>
        <taxon>Viridiplantae</taxon>
        <taxon>Streptophyta</taxon>
        <taxon>Embryophyta</taxon>
        <taxon>Tracheophyta</taxon>
        <taxon>Spermatophyta</taxon>
        <taxon>Magnoliopsida</taxon>
        <taxon>Liliopsida</taxon>
        <taxon>Asparagales</taxon>
        <taxon>Asparagaceae</taxon>
        <taxon>Asparagoideae</taxon>
        <taxon>Asparagus</taxon>
    </lineage>
</organism>
<feature type="region of interest" description="Disordered" evidence="1">
    <location>
        <begin position="1472"/>
        <end position="1512"/>
    </location>
</feature>
<feature type="compositionally biased region" description="Polar residues" evidence="1">
    <location>
        <begin position="2389"/>
        <end position="2398"/>
    </location>
</feature>
<evidence type="ECO:0000313" key="3">
    <source>
        <dbReference type="EMBL" id="ONK56381.1"/>
    </source>
</evidence>
<feature type="region of interest" description="Disordered" evidence="1">
    <location>
        <begin position="2454"/>
        <end position="2524"/>
    </location>
</feature>
<feature type="compositionally biased region" description="Polar residues" evidence="1">
    <location>
        <begin position="561"/>
        <end position="572"/>
    </location>
</feature>
<reference evidence="4" key="1">
    <citation type="journal article" date="2017" name="Nat. Commun.">
        <title>The asparagus genome sheds light on the origin and evolution of a young Y chromosome.</title>
        <authorList>
            <person name="Harkess A."/>
            <person name="Zhou J."/>
            <person name="Xu C."/>
            <person name="Bowers J.E."/>
            <person name="Van der Hulst R."/>
            <person name="Ayyampalayam S."/>
            <person name="Mercati F."/>
            <person name="Riccardi P."/>
            <person name="McKain M.R."/>
            <person name="Kakrana A."/>
            <person name="Tang H."/>
            <person name="Ray J."/>
            <person name="Groenendijk J."/>
            <person name="Arikit S."/>
            <person name="Mathioni S.M."/>
            <person name="Nakano M."/>
            <person name="Shan H."/>
            <person name="Telgmann-Rauber A."/>
            <person name="Kanno A."/>
            <person name="Yue Z."/>
            <person name="Chen H."/>
            <person name="Li W."/>
            <person name="Chen Y."/>
            <person name="Xu X."/>
            <person name="Zhang Y."/>
            <person name="Luo S."/>
            <person name="Chen H."/>
            <person name="Gao J."/>
            <person name="Mao Z."/>
            <person name="Pires J.C."/>
            <person name="Luo M."/>
            <person name="Kudrna D."/>
            <person name="Wing R.A."/>
            <person name="Meyers B.C."/>
            <person name="Yi K."/>
            <person name="Kong H."/>
            <person name="Lavrijsen P."/>
            <person name="Sunseri F."/>
            <person name="Falavigna A."/>
            <person name="Ye Y."/>
            <person name="Leebens-Mack J.H."/>
            <person name="Chen G."/>
        </authorList>
    </citation>
    <scope>NUCLEOTIDE SEQUENCE [LARGE SCALE GENOMIC DNA]</scope>
    <source>
        <strain evidence="4">cv. DH0086</strain>
    </source>
</reference>
<feature type="domain" description="Agenet" evidence="2">
    <location>
        <begin position="2154"/>
        <end position="2212"/>
    </location>
</feature>
<evidence type="ECO:0000259" key="2">
    <source>
        <dbReference type="SMART" id="SM00743"/>
    </source>
</evidence>
<proteinExistence type="predicted"/>
<feature type="region of interest" description="Disordered" evidence="1">
    <location>
        <begin position="527"/>
        <end position="572"/>
    </location>
</feature>
<evidence type="ECO:0000313" key="4">
    <source>
        <dbReference type="Proteomes" id="UP000243459"/>
    </source>
</evidence>
<feature type="compositionally biased region" description="Polar residues" evidence="1">
    <location>
        <begin position="1080"/>
        <end position="1103"/>
    </location>
</feature>
<feature type="domain" description="Agenet" evidence="2">
    <location>
        <begin position="2063"/>
        <end position="2130"/>
    </location>
</feature>
<dbReference type="SMART" id="SM00743">
    <property type="entry name" value="Agenet"/>
    <property type="match status" value="2"/>
</dbReference>
<evidence type="ECO:0000256" key="1">
    <source>
        <dbReference type="SAM" id="MobiDB-lite"/>
    </source>
</evidence>
<dbReference type="Gramene" id="ONK56381">
    <property type="protein sequence ID" value="ONK56381"/>
    <property type="gene ID" value="A4U43_C10F7880"/>
</dbReference>
<feature type="region of interest" description="Disordered" evidence="1">
    <location>
        <begin position="1657"/>
        <end position="1679"/>
    </location>
</feature>
<feature type="compositionally biased region" description="Polar residues" evidence="1">
    <location>
        <begin position="1327"/>
        <end position="1339"/>
    </location>
</feature>
<feature type="region of interest" description="Disordered" evidence="1">
    <location>
        <begin position="1238"/>
        <end position="1260"/>
    </location>
</feature>
<feature type="region of interest" description="Disordered" evidence="1">
    <location>
        <begin position="1072"/>
        <end position="1112"/>
    </location>
</feature>